<comment type="caution">
    <text evidence="2">The sequence shown here is derived from an EMBL/GenBank/DDBJ whole genome shotgun (WGS) entry which is preliminary data.</text>
</comment>
<protein>
    <submittedName>
        <fullName evidence="2">Alpha/beta hydrolase</fullName>
    </submittedName>
</protein>
<dbReference type="EMBL" id="QYRP01000002">
    <property type="protein sequence ID" value="RJS45588.1"/>
    <property type="molecule type" value="Genomic_DNA"/>
</dbReference>
<organism evidence="2 3">
    <name type="scientific">Nocardioides cavernaquae</name>
    <dbReference type="NCBI Taxonomy" id="2321396"/>
    <lineage>
        <taxon>Bacteria</taxon>
        <taxon>Bacillati</taxon>
        <taxon>Actinomycetota</taxon>
        <taxon>Actinomycetes</taxon>
        <taxon>Propionibacteriales</taxon>
        <taxon>Nocardioidaceae</taxon>
        <taxon>Nocardioides</taxon>
    </lineage>
</organism>
<keyword evidence="2" id="KW-0378">Hydrolase</keyword>
<evidence type="ECO:0000259" key="1">
    <source>
        <dbReference type="Pfam" id="PF12697"/>
    </source>
</evidence>
<evidence type="ECO:0000313" key="3">
    <source>
        <dbReference type="Proteomes" id="UP000276542"/>
    </source>
</evidence>
<feature type="domain" description="AB hydrolase-1" evidence="1">
    <location>
        <begin position="36"/>
        <end position="175"/>
    </location>
</feature>
<name>A0A3A5H6T7_9ACTN</name>
<keyword evidence="3" id="KW-1185">Reference proteome</keyword>
<dbReference type="SUPFAM" id="SSF53474">
    <property type="entry name" value="alpha/beta-Hydrolases"/>
    <property type="match status" value="1"/>
</dbReference>
<sequence length="415" mass="46041">MVIWVNDQFELGKNSFGDERVVVMRRTDRERPNALVVLIHGLAGSGYGTWHHIPRKILTSNLVNADVAVADYPSAWRQLRKKPALPVLIDLLCDQLQTLDYKSIVLVGHSMGGLLAGATVRQWQQTLSPPLPVETIAGLIFVASPRAGSKWPVPTKERRVLGIHSPLQTLNDRFFSSHVDATIERSGSGPLKVPCFAVTADNDMWVDPFSSGLGITDAQRQTLPGTHTSVMRTDSFWSWMDRRLADLLQVHKTPTHPEPGWNELTTQFRGDPRHGVWEDVYRRVLEQYTEQSLIPLRDVPGTADGVGLRMRVVASDSALQGSGTAAVGRDTEDHAANRIRALGVATFGSEEAAHHAVTTAVGTGEKRWVTQVASISELESEMTNWLSRVAINSSLETRHRTARRRDLSDNEESFR</sequence>
<gene>
    <name evidence="2" type="ORF">D4739_04710</name>
</gene>
<proteinExistence type="predicted"/>
<dbReference type="InterPro" id="IPR000073">
    <property type="entry name" value="AB_hydrolase_1"/>
</dbReference>
<dbReference type="InterPro" id="IPR029058">
    <property type="entry name" value="AB_hydrolase_fold"/>
</dbReference>
<dbReference type="AlphaFoldDB" id="A0A3A5H6T7"/>
<dbReference type="Proteomes" id="UP000276542">
    <property type="component" value="Unassembled WGS sequence"/>
</dbReference>
<evidence type="ECO:0000313" key="2">
    <source>
        <dbReference type="EMBL" id="RJS45588.1"/>
    </source>
</evidence>
<accession>A0A3A5H6T7</accession>
<dbReference type="GO" id="GO:0016787">
    <property type="term" value="F:hydrolase activity"/>
    <property type="evidence" value="ECO:0007669"/>
    <property type="project" value="UniProtKB-KW"/>
</dbReference>
<reference evidence="3" key="1">
    <citation type="submission" date="2018-09" db="EMBL/GenBank/DDBJ databases">
        <authorList>
            <person name="Zhu H."/>
        </authorList>
    </citation>
    <scope>NUCLEOTIDE SEQUENCE [LARGE SCALE GENOMIC DNA]</scope>
    <source>
        <strain evidence="3">K1W22B-1</strain>
    </source>
</reference>
<dbReference type="Gene3D" id="3.40.50.1820">
    <property type="entry name" value="alpha/beta hydrolase"/>
    <property type="match status" value="1"/>
</dbReference>
<dbReference type="Pfam" id="PF12697">
    <property type="entry name" value="Abhydrolase_6"/>
    <property type="match status" value="1"/>
</dbReference>